<dbReference type="EMBL" id="LEKV01003638">
    <property type="protein sequence ID" value="KVH99022.1"/>
    <property type="molecule type" value="Genomic_DNA"/>
</dbReference>
<protein>
    <recommendedName>
        <fullName evidence="8">C2H2-type domain-containing protein</fullName>
    </recommendedName>
</protein>
<evidence type="ECO:0000259" key="8">
    <source>
        <dbReference type="PROSITE" id="PS50157"/>
    </source>
</evidence>
<dbReference type="Gene3D" id="3.30.160.60">
    <property type="entry name" value="Classic Zinc Finger"/>
    <property type="match status" value="1"/>
</dbReference>
<keyword evidence="4" id="KW-0862">Zinc</keyword>
<dbReference type="Proteomes" id="UP000243975">
    <property type="component" value="Unassembled WGS sequence"/>
</dbReference>
<name>A0A118JYS6_CYNCS</name>
<dbReference type="InterPro" id="IPR044246">
    <property type="entry name" value="ZFP3-like"/>
</dbReference>
<evidence type="ECO:0000313" key="10">
    <source>
        <dbReference type="Proteomes" id="UP000243975"/>
    </source>
</evidence>
<feature type="region of interest" description="Disordered" evidence="7">
    <location>
        <begin position="94"/>
        <end position="124"/>
    </location>
</feature>
<gene>
    <name evidence="9" type="ORF">Ccrd_022713</name>
</gene>
<reference evidence="9 10" key="1">
    <citation type="journal article" date="2016" name="Sci. Rep.">
        <title>The genome sequence of the outbreeding globe artichoke constructed de novo incorporating a phase-aware low-pass sequencing strategy of F1 progeny.</title>
        <authorList>
            <person name="Scaglione D."/>
            <person name="Reyes-Chin-Wo S."/>
            <person name="Acquadro A."/>
            <person name="Froenicke L."/>
            <person name="Portis E."/>
            <person name="Beitel C."/>
            <person name="Tirone M."/>
            <person name="Mauro R."/>
            <person name="Lo Monaco A."/>
            <person name="Mauromicale G."/>
            <person name="Faccioli P."/>
            <person name="Cattivelli L."/>
            <person name="Rieseberg L."/>
            <person name="Michelmore R."/>
            <person name="Lanteri S."/>
        </authorList>
    </citation>
    <scope>NUCLEOTIDE SEQUENCE [LARGE SCALE GENOMIC DNA]</scope>
    <source>
        <strain evidence="9">2C</strain>
    </source>
</reference>
<dbReference type="AlphaFoldDB" id="A0A118JYS6"/>
<dbReference type="PROSITE" id="PS50157">
    <property type="entry name" value="ZINC_FINGER_C2H2_2"/>
    <property type="match status" value="1"/>
</dbReference>
<feature type="region of interest" description="Disordered" evidence="7">
    <location>
        <begin position="173"/>
        <end position="218"/>
    </location>
</feature>
<keyword evidence="2" id="KW-0479">Metal-binding</keyword>
<feature type="compositionally biased region" description="Basic residues" evidence="7">
    <location>
        <begin position="98"/>
        <end position="113"/>
    </location>
</feature>
<dbReference type="PANTHER" id="PTHR47287:SF15">
    <property type="entry name" value="ZINC FINGER PROTEIN 3-LIKE"/>
    <property type="match status" value="1"/>
</dbReference>
<evidence type="ECO:0000256" key="6">
    <source>
        <dbReference type="PROSITE-ProRule" id="PRU00042"/>
    </source>
</evidence>
<organism evidence="9 10">
    <name type="scientific">Cynara cardunculus var. scolymus</name>
    <name type="common">Globe artichoke</name>
    <name type="synonym">Cynara scolymus</name>
    <dbReference type="NCBI Taxonomy" id="59895"/>
    <lineage>
        <taxon>Eukaryota</taxon>
        <taxon>Viridiplantae</taxon>
        <taxon>Streptophyta</taxon>
        <taxon>Embryophyta</taxon>
        <taxon>Tracheophyta</taxon>
        <taxon>Spermatophyta</taxon>
        <taxon>Magnoliopsida</taxon>
        <taxon>eudicotyledons</taxon>
        <taxon>Gunneridae</taxon>
        <taxon>Pentapetalae</taxon>
        <taxon>asterids</taxon>
        <taxon>campanulids</taxon>
        <taxon>Asterales</taxon>
        <taxon>Asteraceae</taxon>
        <taxon>Carduoideae</taxon>
        <taxon>Cardueae</taxon>
        <taxon>Carduinae</taxon>
        <taxon>Cynara</taxon>
    </lineage>
</organism>
<evidence type="ECO:0000313" key="9">
    <source>
        <dbReference type="EMBL" id="KVH99022.1"/>
    </source>
</evidence>
<dbReference type="OMA" id="YHERNSS"/>
<keyword evidence="3 6" id="KW-0863">Zinc-finger</keyword>
<sequence length="218" mass="24630">MNPNMESMPSEPCVLRHDINSSHPEEEEDDHGNPKLDLRLSLEDSDRNPNPELNRDKFLSGNRMEVVTFDKDRKQKRFSCNYCGRKFYSSQALGGHQNAHKRERTVSMRKNKVQSHVEDGCTQRYPTNMSSLGVKVHSMVVHKPTSVPTFSPFSNAGKYLGGQPTIGRFMSPEHHHVGSSSGWDTRGSAMRTRRDSGAIHSQNGQDDQLPKLDLSLKL</sequence>
<evidence type="ECO:0000256" key="7">
    <source>
        <dbReference type="SAM" id="MobiDB-lite"/>
    </source>
</evidence>
<feature type="region of interest" description="Disordered" evidence="7">
    <location>
        <begin position="1"/>
        <end position="57"/>
    </location>
</feature>
<dbReference type="InterPro" id="IPR036236">
    <property type="entry name" value="Znf_C2H2_sf"/>
</dbReference>
<dbReference type="SUPFAM" id="SSF57667">
    <property type="entry name" value="beta-beta-alpha zinc fingers"/>
    <property type="match status" value="1"/>
</dbReference>
<accession>A0A118JYS6</accession>
<feature type="compositionally biased region" description="Basic and acidic residues" evidence="7">
    <location>
        <begin position="31"/>
        <end position="57"/>
    </location>
</feature>
<evidence type="ECO:0000256" key="2">
    <source>
        <dbReference type="ARBA" id="ARBA00022723"/>
    </source>
</evidence>
<dbReference type="InterPro" id="IPR013087">
    <property type="entry name" value="Znf_C2H2_type"/>
</dbReference>
<keyword evidence="5" id="KW-0539">Nucleus</keyword>
<evidence type="ECO:0000256" key="3">
    <source>
        <dbReference type="ARBA" id="ARBA00022771"/>
    </source>
</evidence>
<feature type="compositionally biased region" description="Basic and acidic residues" evidence="7">
    <location>
        <begin position="208"/>
        <end position="218"/>
    </location>
</feature>
<evidence type="ECO:0000256" key="1">
    <source>
        <dbReference type="ARBA" id="ARBA00004123"/>
    </source>
</evidence>
<comment type="subcellular location">
    <subcellularLocation>
        <location evidence="1">Nucleus</location>
    </subcellularLocation>
</comment>
<feature type="domain" description="C2H2-type" evidence="8">
    <location>
        <begin position="78"/>
        <end position="105"/>
    </location>
</feature>
<dbReference type="GO" id="GO:0008270">
    <property type="term" value="F:zinc ion binding"/>
    <property type="evidence" value="ECO:0007669"/>
    <property type="project" value="UniProtKB-KW"/>
</dbReference>
<dbReference type="GO" id="GO:0009788">
    <property type="term" value="P:negative regulation of abscisic acid-activated signaling pathway"/>
    <property type="evidence" value="ECO:0007669"/>
    <property type="project" value="InterPro"/>
</dbReference>
<dbReference type="PANTHER" id="PTHR47287">
    <property type="entry name" value="C2H2 AND C2HC ZINC FINGERS SUPERFAMILY PROTEIN"/>
    <property type="match status" value="1"/>
</dbReference>
<evidence type="ECO:0000256" key="5">
    <source>
        <dbReference type="ARBA" id="ARBA00023242"/>
    </source>
</evidence>
<feature type="compositionally biased region" description="Basic and acidic residues" evidence="7">
    <location>
        <begin position="14"/>
        <end position="24"/>
    </location>
</feature>
<proteinExistence type="predicted"/>
<dbReference type="PROSITE" id="PS00028">
    <property type="entry name" value="ZINC_FINGER_C2H2_1"/>
    <property type="match status" value="1"/>
</dbReference>
<comment type="caution">
    <text evidence="9">The sequence shown here is derived from an EMBL/GenBank/DDBJ whole genome shotgun (WGS) entry which is preliminary data.</text>
</comment>
<dbReference type="GO" id="GO:0005634">
    <property type="term" value="C:nucleus"/>
    <property type="evidence" value="ECO:0007669"/>
    <property type="project" value="UniProtKB-SubCell"/>
</dbReference>
<keyword evidence="10" id="KW-1185">Reference proteome</keyword>
<dbReference type="Gramene" id="KVH99022">
    <property type="protein sequence ID" value="KVH99022"/>
    <property type="gene ID" value="Ccrd_022713"/>
</dbReference>
<evidence type="ECO:0000256" key="4">
    <source>
        <dbReference type="ARBA" id="ARBA00022833"/>
    </source>
</evidence>
<dbReference type="STRING" id="59895.A0A118JYS6"/>